<dbReference type="Gene3D" id="2.130.10.10">
    <property type="entry name" value="YVTN repeat-like/Quinoprotein amine dehydrogenase"/>
    <property type="match status" value="1"/>
</dbReference>
<dbReference type="RefSeq" id="WP_345041476.1">
    <property type="nucleotide sequence ID" value="NZ_BAABBA010000011.1"/>
</dbReference>
<evidence type="ECO:0000313" key="4">
    <source>
        <dbReference type="Proteomes" id="UP001499841"/>
    </source>
</evidence>
<comment type="caution">
    <text evidence="3">The sequence shown here is derived from an EMBL/GenBank/DDBJ whole genome shotgun (WGS) entry which is preliminary data.</text>
</comment>
<dbReference type="SUPFAM" id="SSF75011">
    <property type="entry name" value="3-carboxy-cis,cis-mucoante lactonizing enzyme"/>
    <property type="match status" value="1"/>
</dbReference>
<evidence type="ECO:0000256" key="1">
    <source>
        <dbReference type="SAM" id="MobiDB-lite"/>
    </source>
</evidence>
<dbReference type="SUPFAM" id="SSF101898">
    <property type="entry name" value="NHL repeat"/>
    <property type="match status" value="1"/>
</dbReference>
<evidence type="ECO:0000313" key="3">
    <source>
        <dbReference type="EMBL" id="GAA4288052.1"/>
    </source>
</evidence>
<evidence type="ECO:0000256" key="2">
    <source>
        <dbReference type="SAM" id="SignalP"/>
    </source>
</evidence>
<dbReference type="EMBL" id="BAABBA010000011">
    <property type="protein sequence ID" value="GAA4288052.1"/>
    <property type="molecule type" value="Genomic_DNA"/>
</dbReference>
<accession>A0ABP8EW75</accession>
<proteinExistence type="predicted"/>
<dbReference type="InterPro" id="IPR015943">
    <property type="entry name" value="WD40/YVTN_repeat-like_dom_sf"/>
</dbReference>
<gene>
    <name evidence="3" type="ORF">GCM10022262_24120</name>
</gene>
<feature type="signal peptide" evidence="2">
    <location>
        <begin position="1"/>
        <end position="32"/>
    </location>
</feature>
<organism evidence="3 4">
    <name type="scientific">Georgenia daeguensis</name>
    <dbReference type="NCBI Taxonomy" id="908355"/>
    <lineage>
        <taxon>Bacteria</taxon>
        <taxon>Bacillati</taxon>
        <taxon>Actinomycetota</taxon>
        <taxon>Actinomycetes</taxon>
        <taxon>Micrococcales</taxon>
        <taxon>Bogoriellaceae</taxon>
        <taxon>Georgenia</taxon>
    </lineage>
</organism>
<dbReference type="Proteomes" id="UP001499841">
    <property type="component" value="Unassembled WGS sequence"/>
</dbReference>
<feature type="compositionally biased region" description="Low complexity" evidence="1">
    <location>
        <begin position="36"/>
        <end position="46"/>
    </location>
</feature>
<keyword evidence="4" id="KW-1185">Reference proteome</keyword>
<feature type="chain" id="PRO_5047203540" evidence="2">
    <location>
        <begin position="33"/>
        <end position="869"/>
    </location>
</feature>
<feature type="compositionally biased region" description="Low complexity" evidence="1">
    <location>
        <begin position="58"/>
        <end position="71"/>
    </location>
</feature>
<keyword evidence="2" id="KW-0732">Signal</keyword>
<reference evidence="4" key="1">
    <citation type="journal article" date="2019" name="Int. J. Syst. Evol. Microbiol.">
        <title>The Global Catalogue of Microorganisms (GCM) 10K type strain sequencing project: providing services to taxonomists for standard genome sequencing and annotation.</title>
        <authorList>
            <consortium name="The Broad Institute Genomics Platform"/>
            <consortium name="The Broad Institute Genome Sequencing Center for Infectious Disease"/>
            <person name="Wu L."/>
            <person name="Ma J."/>
        </authorList>
    </citation>
    <scope>NUCLEOTIDE SEQUENCE [LARGE SCALE GENOMIC DNA]</scope>
    <source>
        <strain evidence="4">JCM 17459</strain>
    </source>
</reference>
<feature type="region of interest" description="Disordered" evidence="1">
    <location>
        <begin position="36"/>
        <end position="82"/>
    </location>
</feature>
<protein>
    <submittedName>
        <fullName evidence="3">Uncharacterized protein</fullName>
    </submittedName>
</protein>
<sequence>MELARRTVRAVSVLAAALVGLTAALVAVPASRATGPAGATDAPALAVTEPSGATDPLAVADPPTPAASDPSGLAATDPSLEPGGTVTELGMPIVGGQTSPDLAYGHGPDGEPQIYFFFNGSATVRSQFAVLDVRSQKVVFHQRVPRGSSTWGVDFSQADGSAYFATADTGDLYRYVPGTTEIEHLGRPAPGLVAWSLLVDPSGVVWMGTYPEARVVSYDPATGATRDYGRMSGSREYISALEWHDGAVYAGLKSPNALVRLDPVSGETRTVDLGAEWGPAYTGVRDLHSRGDYLLVALEASASEVLLFYNPATGMVEHADPDYRGREVSQLAPDGVSVYYRSMNGRTSGAAQIVRYDLTAKRVARAVPWAPNAVANVLDFVNMGPGAAPGEHLVMCAYQGRCYTRSLSSTEGTYVDITNQIEPTGARIIRTQVGPDDKVYFSGYLSPPGMGQWDPETERFALLGGTGQLEGIGTFGDDLVLGRYPGAGLMTWDPDEPWPGGSFVYPARADQQDRPMDFLDLGDSVLAATTPTAQNHGGALVRWDGRSGTAEVYRDLVPGHTPITLAEAGGLVWAGTSRHGGYGIGPVDGSAQLFAWDPETGEVGHTMTVVEGALSVNGLAVDPEDGTIWGLVRGSVFHVDPESREVLSVTRLYEENWTGSQFQEEFDLRFDDEGRLFGLSEGRLFHLDTTTLRARTLVAEAHGFDVAEGSVYFTVDSTAYRYDLPANLGEPACDTTVSGHHPGPVATETGTTCLVGAIVSGPVTVAAGATLVVDGGTLHGGISADGAAEIVVAGATVSGGLHATGTTGLVSVVDSRVNGAVDLLGSRATLVAGSTITGPVTCSGPEPTEDGRPSDVIGPVGEACGDLRR</sequence>
<name>A0ABP8EW75_9MICO</name>